<keyword evidence="11" id="KW-1185">Reference proteome</keyword>
<dbReference type="FunFam" id="1.10.3430.10:FF:000008">
    <property type="entry name" value="Ammonium transporter"/>
    <property type="match status" value="1"/>
</dbReference>
<dbReference type="Pfam" id="PF00909">
    <property type="entry name" value="Ammonium_transp"/>
    <property type="match status" value="1"/>
</dbReference>
<evidence type="ECO:0000256" key="2">
    <source>
        <dbReference type="ARBA" id="ARBA00005887"/>
    </source>
</evidence>
<feature type="transmembrane region" description="Helical" evidence="8">
    <location>
        <begin position="321"/>
        <end position="341"/>
    </location>
</feature>
<feature type="transmembrane region" description="Helical" evidence="8">
    <location>
        <begin position="259"/>
        <end position="276"/>
    </location>
</feature>
<evidence type="ECO:0000256" key="5">
    <source>
        <dbReference type="ARBA" id="ARBA00022989"/>
    </source>
</evidence>
<evidence type="ECO:0000313" key="10">
    <source>
        <dbReference type="EMBL" id="EEH52873.1"/>
    </source>
</evidence>
<feature type="transmembrane region" description="Helical" evidence="8">
    <location>
        <begin position="380"/>
        <end position="398"/>
    </location>
</feature>
<feature type="transmembrane region" description="Helical" evidence="8">
    <location>
        <begin position="296"/>
        <end position="314"/>
    </location>
</feature>
<dbReference type="OrthoDB" id="534912at2759"/>
<dbReference type="RefSeq" id="XP_003062934.1">
    <property type="nucleotide sequence ID" value="XM_003062888.1"/>
</dbReference>
<reference evidence="10 11" key="1">
    <citation type="journal article" date="2009" name="Science">
        <title>Green evolution and dynamic adaptations revealed by genomes of the marine picoeukaryotes Micromonas.</title>
        <authorList>
            <person name="Worden A.Z."/>
            <person name="Lee J.H."/>
            <person name="Mock T."/>
            <person name="Rouze P."/>
            <person name="Simmons M.P."/>
            <person name="Aerts A.L."/>
            <person name="Allen A.E."/>
            <person name="Cuvelier M.L."/>
            <person name="Derelle E."/>
            <person name="Everett M.V."/>
            <person name="Foulon E."/>
            <person name="Grimwood J."/>
            <person name="Gundlach H."/>
            <person name="Henrissat B."/>
            <person name="Napoli C."/>
            <person name="McDonald S.M."/>
            <person name="Parker M.S."/>
            <person name="Rombauts S."/>
            <person name="Salamov A."/>
            <person name="Von Dassow P."/>
            <person name="Badger J.H."/>
            <person name="Coutinho P.M."/>
            <person name="Demir E."/>
            <person name="Dubchak I."/>
            <person name="Gentemann C."/>
            <person name="Eikrem W."/>
            <person name="Gready J.E."/>
            <person name="John U."/>
            <person name="Lanier W."/>
            <person name="Lindquist E.A."/>
            <person name="Lucas S."/>
            <person name="Mayer K.F."/>
            <person name="Moreau H."/>
            <person name="Not F."/>
            <person name="Otillar R."/>
            <person name="Panaud O."/>
            <person name="Pangilinan J."/>
            <person name="Paulsen I."/>
            <person name="Piegu B."/>
            <person name="Poliakov A."/>
            <person name="Robbens S."/>
            <person name="Schmutz J."/>
            <person name="Toulza E."/>
            <person name="Wyss T."/>
            <person name="Zelensky A."/>
            <person name="Zhou K."/>
            <person name="Armbrust E.V."/>
            <person name="Bhattacharya D."/>
            <person name="Goodenough U.W."/>
            <person name="Van de Peer Y."/>
            <person name="Grigoriev I.V."/>
        </authorList>
    </citation>
    <scope>NUCLEOTIDE SEQUENCE [LARGE SCALE GENOMIC DNA]</scope>
    <source>
        <strain evidence="10 11">CCMP1545</strain>
    </source>
</reference>
<dbReference type="OMA" id="CAGSDVM"/>
<evidence type="ECO:0000256" key="1">
    <source>
        <dbReference type="ARBA" id="ARBA00004141"/>
    </source>
</evidence>
<keyword evidence="4 8" id="KW-0812">Transmembrane</keyword>
<feature type="transmembrane region" description="Helical" evidence="8">
    <location>
        <begin position="170"/>
        <end position="193"/>
    </location>
</feature>
<evidence type="ECO:0000256" key="4">
    <source>
        <dbReference type="ARBA" id="ARBA00022692"/>
    </source>
</evidence>
<feature type="transmembrane region" description="Helical" evidence="8">
    <location>
        <begin position="51"/>
        <end position="79"/>
    </location>
</feature>
<dbReference type="Gene3D" id="1.10.3430.10">
    <property type="entry name" value="Ammonium transporter AmtB like domains"/>
    <property type="match status" value="1"/>
</dbReference>
<dbReference type="EMBL" id="GG663747">
    <property type="protein sequence ID" value="EEH52873.1"/>
    <property type="molecule type" value="Genomic_DNA"/>
</dbReference>
<name>C1N5A7_MICPC</name>
<feature type="transmembrane region" description="Helical" evidence="8">
    <location>
        <begin position="347"/>
        <end position="368"/>
    </location>
</feature>
<evidence type="ECO:0000256" key="7">
    <source>
        <dbReference type="ARBA" id="ARBA00023177"/>
    </source>
</evidence>
<evidence type="ECO:0000256" key="8">
    <source>
        <dbReference type="RuleBase" id="RU362002"/>
    </source>
</evidence>
<dbReference type="PROSITE" id="PS01219">
    <property type="entry name" value="AMMONIUM_TRANSP"/>
    <property type="match status" value="1"/>
</dbReference>
<feature type="transmembrane region" description="Helical" evidence="8">
    <location>
        <begin position="143"/>
        <end position="163"/>
    </location>
</feature>
<keyword evidence="7 8" id="KW-0924">Ammonia transport</keyword>
<dbReference type="STRING" id="564608.C1N5A7"/>
<evidence type="ECO:0000256" key="6">
    <source>
        <dbReference type="ARBA" id="ARBA00023136"/>
    </source>
</evidence>
<evidence type="ECO:0000313" key="11">
    <source>
        <dbReference type="Proteomes" id="UP000001876"/>
    </source>
</evidence>
<dbReference type="KEGG" id="mpp:MICPUCDRAFT_29536"/>
<dbReference type="GeneID" id="9688374"/>
<comment type="subcellular location">
    <subcellularLocation>
        <location evidence="8">Cell membrane</location>
        <topology evidence="8">Multi-pass membrane protein</topology>
    </subcellularLocation>
    <subcellularLocation>
        <location evidence="1">Membrane</location>
        <topology evidence="1">Multi-pass membrane protein</topology>
    </subcellularLocation>
</comment>
<dbReference type="GO" id="GO:0005886">
    <property type="term" value="C:plasma membrane"/>
    <property type="evidence" value="ECO:0007669"/>
    <property type="project" value="UniProtKB-SubCell"/>
</dbReference>
<dbReference type="PANTHER" id="PTHR11730:SF6">
    <property type="entry name" value="AMMONIUM TRANSPORTER"/>
    <property type="match status" value="1"/>
</dbReference>
<dbReference type="eggNOG" id="KOG0682">
    <property type="taxonomic scope" value="Eukaryota"/>
</dbReference>
<dbReference type="InterPro" id="IPR001905">
    <property type="entry name" value="Ammonium_transpt"/>
</dbReference>
<dbReference type="AlphaFoldDB" id="C1N5A7"/>
<comment type="similarity">
    <text evidence="2 8">Belongs to the ammonia transporter channel (TC 1.A.11.2) family.</text>
</comment>
<protein>
    <recommendedName>
        <fullName evidence="8">Ammonium transporter</fullName>
    </recommendedName>
</protein>
<dbReference type="NCBIfam" id="TIGR00836">
    <property type="entry name" value="amt"/>
    <property type="match status" value="1"/>
</dbReference>
<keyword evidence="3 8" id="KW-0813">Transport</keyword>
<gene>
    <name evidence="10" type="primary">AMT1.1</name>
    <name evidence="10" type="ORF">MICPUCDRAFT_29536</name>
</gene>
<feature type="transmembrane region" description="Helical" evidence="8">
    <location>
        <begin position="422"/>
        <end position="447"/>
    </location>
</feature>
<dbReference type="GO" id="GO:0008519">
    <property type="term" value="F:ammonium channel activity"/>
    <property type="evidence" value="ECO:0007669"/>
    <property type="project" value="InterPro"/>
</dbReference>
<organism evidence="11">
    <name type="scientific">Micromonas pusilla (strain CCMP1545)</name>
    <name type="common">Picoplanktonic green alga</name>
    <dbReference type="NCBI Taxonomy" id="564608"/>
    <lineage>
        <taxon>Eukaryota</taxon>
        <taxon>Viridiplantae</taxon>
        <taxon>Chlorophyta</taxon>
        <taxon>Mamiellophyceae</taxon>
        <taxon>Mamiellales</taxon>
        <taxon>Mamiellaceae</taxon>
        <taxon>Micromonas</taxon>
    </lineage>
</organism>
<sequence length="477" mass="49920">MASWCTAADKAALAASGLAEAAVSVICAGDARRRLDSDTEDDYTKMGIANATTTIFLLFATALVFFMQSGFAMLCAGSIRAKNVKNILLKNVLDAAVGAIFWYLFGYGIAFGVPGDGNSNRFMGEADFALGISAVGPSGGNDWIWFLFQWSFAAAAATITSGAMAERTQFAAYLGYSALLTGFVYPTVVHWAWGGGWLSSVPWKKEDGDKSLAYHDFAGSGVVHMVGGFSGLMGAIMVGPRTGRFDAQGRPIAMPGHNAALVVLGTFILWVGWYGFNCGSQGSATSAADAVAIGRVGITTTLAASAGGVTSLFLNYALYKVWDLIAVCNGVLGGLVSITAGCAVLDIYMALFAGFIGAFVLFGSSKLLLKLRIDDPLEAFPVHGACGMWGVLAVGLFAKEKYLGDEDNDRYGALMGGNGRLFGVQLLGCVAIILWTCGILGPFFFVLKQAGLLRTSAEEEAAGLDESKHGGSAYNNA</sequence>
<dbReference type="InterPro" id="IPR018047">
    <property type="entry name" value="Ammonium_transpt_CS"/>
</dbReference>
<dbReference type="PANTHER" id="PTHR11730">
    <property type="entry name" value="AMMONIUM TRANSPORTER"/>
    <property type="match status" value="1"/>
</dbReference>
<dbReference type="Proteomes" id="UP000001876">
    <property type="component" value="Unassembled WGS sequence"/>
</dbReference>
<proteinExistence type="inferred from homology"/>
<keyword evidence="5 8" id="KW-1133">Transmembrane helix</keyword>
<feature type="domain" description="Ammonium transporter AmtB-like" evidence="9">
    <location>
        <begin position="56"/>
        <end position="474"/>
    </location>
</feature>
<keyword evidence="6 8" id="KW-0472">Membrane</keyword>
<accession>C1N5A7</accession>
<dbReference type="GO" id="GO:0097272">
    <property type="term" value="P:ammonium homeostasis"/>
    <property type="evidence" value="ECO:0007669"/>
    <property type="project" value="TreeGrafter"/>
</dbReference>
<feature type="transmembrane region" description="Helical" evidence="8">
    <location>
        <begin position="213"/>
        <end position="238"/>
    </location>
</feature>
<dbReference type="SUPFAM" id="SSF111352">
    <property type="entry name" value="Ammonium transporter"/>
    <property type="match status" value="1"/>
</dbReference>
<feature type="transmembrane region" description="Helical" evidence="8">
    <location>
        <begin position="91"/>
        <end position="113"/>
    </location>
</feature>
<dbReference type="InterPro" id="IPR029020">
    <property type="entry name" value="Ammonium/urea_transptr"/>
</dbReference>
<evidence type="ECO:0000256" key="3">
    <source>
        <dbReference type="ARBA" id="ARBA00022448"/>
    </source>
</evidence>
<evidence type="ECO:0000259" key="9">
    <source>
        <dbReference type="Pfam" id="PF00909"/>
    </source>
</evidence>
<dbReference type="InterPro" id="IPR024041">
    <property type="entry name" value="NH4_transpt_AmtB-like_dom"/>
</dbReference>